<organism evidence="4 5">
    <name type="scientific">Entamoeba invadens IP1</name>
    <dbReference type="NCBI Taxonomy" id="370355"/>
    <lineage>
        <taxon>Eukaryota</taxon>
        <taxon>Amoebozoa</taxon>
        <taxon>Evosea</taxon>
        <taxon>Archamoebae</taxon>
        <taxon>Mastigamoebida</taxon>
        <taxon>Entamoebidae</taxon>
        <taxon>Entamoeba</taxon>
    </lineage>
</organism>
<proteinExistence type="predicted"/>
<feature type="domain" description="AMP-dependent synthetase/ligase" evidence="3">
    <location>
        <begin position="64"/>
        <end position="324"/>
    </location>
</feature>
<keyword evidence="2" id="KW-0067">ATP-binding</keyword>
<dbReference type="PROSITE" id="PS00455">
    <property type="entry name" value="AMP_BINDING"/>
    <property type="match status" value="1"/>
</dbReference>
<accession>A0A0A1UH46</accession>
<dbReference type="EMBL" id="KB206184">
    <property type="protein sequence ID" value="ELP94653.1"/>
    <property type="molecule type" value="Genomic_DNA"/>
</dbReference>
<evidence type="ECO:0000256" key="2">
    <source>
        <dbReference type="ARBA" id="ARBA00022840"/>
    </source>
</evidence>
<dbReference type="VEuPathDB" id="AmoebaDB:EIN_498730"/>
<dbReference type="GO" id="GO:0004467">
    <property type="term" value="F:long-chain fatty acid-CoA ligase activity"/>
    <property type="evidence" value="ECO:0007669"/>
    <property type="project" value="TreeGrafter"/>
</dbReference>
<evidence type="ECO:0000313" key="5">
    <source>
        <dbReference type="Proteomes" id="UP000014680"/>
    </source>
</evidence>
<dbReference type="KEGG" id="eiv:EIN_498730"/>
<dbReference type="GO" id="GO:0005524">
    <property type="term" value="F:ATP binding"/>
    <property type="evidence" value="ECO:0007669"/>
    <property type="project" value="UniProtKB-KW"/>
</dbReference>
<dbReference type="InterPro" id="IPR020845">
    <property type="entry name" value="AMP-binding_CS"/>
</dbReference>
<gene>
    <name evidence="4" type="ORF">EIN_498730</name>
</gene>
<keyword evidence="5" id="KW-1185">Reference proteome</keyword>
<sequence>MNTGLDFLHKDGDKCYINCQPQYWTGGNQEDLDYIKTHTTYEIIKRRCLRRPDNDFFGYRRLENDRYVGDYIWIKNKDVLDLVDTLAGGIISTLKLKKGDFVGIISSNRYEWYVSQFAMQRQGIVPVPLYPTLGKDSLNYIITTLNIKNVFCTFSKTVEEMYNSNPTLKLICYPTLKKVMSTIPSNINYINYTDLIEMGKKNPVEPDLPSLNDMFSVIFTSGTSGVPKGAIHTYSSSSHGAYVINTCGLFGSDGLLNGTYFSYLPSSHVLELEVAHAFFYGEGRVGIISGGIQTLAEDLKLCQPTFMVAVPRVLQKIFDKFTETINKSSYLTQFVYHMAYSYKLNAVKTNSWTYINWDYWVLSKVQEVFGGKLKDIWWMLLVTSQMTDLNFMNVGSVCPTVEF</sequence>
<keyword evidence="4" id="KW-0436">Ligase</keyword>
<dbReference type="OrthoDB" id="1700726at2759"/>
<protein>
    <submittedName>
        <fullName evidence="4">Long-chain-fatty-acid-CoA ligase, putative</fullName>
    </submittedName>
</protein>
<feature type="non-terminal residue" evidence="4">
    <location>
        <position position="1"/>
    </location>
</feature>
<dbReference type="InterPro" id="IPR042099">
    <property type="entry name" value="ANL_N_sf"/>
</dbReference>
<dbReference type="SUPFAM" id="SSF56801">
    <property type="entry name" value="Acetyl-CoA synthetase-like"/>
    <property type="match status" value="1"/>
</dbReference>
<keyword evidence="1" id="KW-0547">Nucleotide-binding</keyword>
<dbReference type="AlphaFoldDB" id="A0A0A1UH46"/>
<evidence type="ECO:0000256" key="1">
    <source>
        <dbReference type="ARBA" id="ARBA00022741"/>
    </source>
</evidence>
<dbReference type="GeneID" id="14893614"/>
<dbReference type="Pfam" id="PF00501">
    <property type="entry name" value="AMP-binding"/>
    <property type="match status" value="1"/>
</dbReference>
<name>A0A0A1UH46_ENTIV</name>
<dbReference type="Gene3D" id="3.40.50.12780">
    <property type="entry name" value="N-terminal domain of ligase-like"/>
    <property type="match status" value="1"/>
</dbReference>
<dbReference type="InterPro" id="IPR000873">
    <property type="entry name" value="AMP-dep_synth/lig_dom"/>
</dbReference>
<dbReference type="PANTHER" id="PTHR43272:SF33">
    <property type="entry name" value="AMP-BINDING DOMAIN-CONTAINING PROTEIN-RELATED"/>
    <property type="match status" value="1"/>
</dbReference>
<feature type="non-terminal residue" evidence="4">
    <location>
        <position position="403"/>
    </location>
</feature>
<dbReference type="PANTHER" id="PTHR43272">
    <property type="entry name" value="LONG-CHAIN-FATTY-ACID--COA LIGASE"/>
    <property type="match status" value="1"/>
</dbReference>
<dbReference type="Proteomes" id="UP000014680">
    <property type="component" value="Unassembled WGS sequence"/>
</dbReference>
<dbReference type="RefSeq" id="XP_004261424.1">
    <property type="nucleotide sequence ID" value="XM_004261376.1"/>
</dbReference>
<dbReference type="GO" id="GO:0005783">
    <property type="term" value="C:endoplasmic reticulum"/>
    <property type="evidence" value="ECO:0007669"/>
    <property type="project" value="TreeGrafter"/>
</dbReference>
<evidence type="ECO:0000313" key="4">
    <source>
        <dbReference type="EMBL" id="ELP94653.1"/>
    </source>
</evidence>
<dbReference type="OMA" id="EISCISH"/>
<reference evidence="4 5" key="1">
    <citation type="submission" date="2012-10" db="EMBL/GenBank/DDBJ databases">
        <authorList>
            <person name="Zafar N."/>
            <person name="Inman J."/>
            <person name="Hall N."/>
            <person name="Lorenzi H."/>
            <person name="Caler E."/>
        </authorList>
    </citation>
    <scope>NUCLEOTIDE SEQUENCE [LARGE SCALE GENOMIC DNA]</scope>
    <source>
        <strain evidence="4 5">IP1</strain>
    </source>
</reference>
<dbReference type="GO" id="GO:0016020">
    <property type="term" value="C:membrane"/>
    <property type="evidence" value="ECO:0007669"/>
    <property type="project" value="TreeGrafter"/>
</dbReference>
<evidence type="ECO:0000259" key="3">
    <source>
        <dbReference type="Pfam" id="PF00501"/>
    </source>
</evidence>